<evidence type="ECO:0000313" key="3">
    <source>
        <dbReference type="EMBL" id="SEQ52831.1"/>
    </source>
</evidence>
<dbReference type="AlphaFoldDB" id="A0A1H9GRZ1"/>
<gene>
    <name evidence="3" type="ORF">SAMN05216548_105130</name>
</gene>
<evidence type="ECO:0000259" key="2">
    <source>
        <dbReference type="Pfam" id="PF09130"/>
    </source>
</evidence>
<dbReference type="GO" id="GO:0050661">
    <property type="term" value="F:NADP binding"/>
    <property type="evidence" value="ECO:0007669"/>
    <property type="project" value="InterPro"/>
</dbReference>
<dbReference type="Gene3D" id="3.40.50.720">
    <property type="entry name" value="NAD(P)-binding Rossmann-like Domain"/>
    <property type="match status" value="1"/>
</dbReference>
<evidence type="ECO:0000259" key="1">
    <source>
        <dbReference type="Pfam" id="PF03446"/>
    </source>
</evidence>
<reference evidence="3 4" key="1">
    <citation type="submission" date="2016-10" db="EMBL/GenBank/DDBJ databases">
        <authorList>
            <person name="de Groot N.N."/>
        </authorList>
    </citation>
    <scope>NUCLEOTIDE SEQUENCE [LARGE SCALE GENOMIC DNA]</scope>
    <source>
        <strain evidence="3 4">A52C2</strain>
    </source>
</reference>
<dbReference type="OrthoDB" id="1271986at2"/>
<sequence length="280" mass="29350">MPTIAIIAPGNMGAAVARRLTHAGARVVTSLAGRSQASRDRARDAGMEDVGEEALAAADTILSILPPGDAEALARRLAPILARADTRPLYADCNAVSPETVGRIGGIVASAGCPFVDVGIIGGPPKDNSSGPAFYASGEAARRLEALRDLGIDIRVLPKPVGAASALKMSYSGITKGLTALGAAMMLAAHEAGVAEDLTSELDESQPVLADWLKRQVPRMYGKAYRWDGEMEEIASFAGRERGSGIIYTGAARLYREIAEDLRGEREQIAALDEVISRIA</sequence>
<proteinExistence type="predicted"/>
<name>A0A1H9GRZ1_9HYPH</name>
<keyword evidence="4" id="KW-1185">Reference proteome</keyword>
<dbReference type="InterPro" id="IPR036291">
    <property type="entry name" value="NAD(P)-bd_dom_sf"/>
</dbReference>
<feature type="domain" description="6-phosphogluconate dehydrogenase NADP-binding" evidence="1">
    <location>
        <begin position="3"/>
        <end position="141"/>
    </location>
</feature>
<dbReference type="SUPFAM" id="SSF51735">
    <property type="entry name" value="NAD(P)-binding Rossmann-fold domains"/>
    <property type="match status" value="1"/>
</dbReference>
<dbReference type="Proteomes" id="UP000199647">
    <property type="component" value="Unassembled WGS sequence"/>
</dbReference>
<dbReference type="EMBL" id="FOFG01000005">
    <property type="protein sequence ID" value="SEQ52831.1"/>
    <property type="molecule type" value="Genomic_DNA"/>
</dbReference>
<accession>A0A1H9GRZ1</accession>
<dbReference type="Gene3D" id="1.10.1040.10">
    <property type="entry name" value="N-(1-d-carboxylethyl)-l-norvaline Dehydrogenase, domain 2"/>
    <property type="match status" value="1"/>
</dbReference>
<dbReference type="STRING" id="1855383.SAMN05216548_105130"/>
<evidence type="ECO:0000313" key="4">
    <source>
        <dbReference type="Proteomes" id="UP000199647"/>
    </source>
</evidence>
<feature type="domain" description="Phosphogluconate dehydrogenase NAD-binding putative C-terminal" evidence="2">
    <location>
        <begin position="189"/>
        <end position="258"/>
    </location>
</feature>
<dbReference type="InterPro" id="IPR013328">
    <property type="entry name" value="6PGD_dom2"/>
</dbReference>
<organism evidence="3 4">
    <name type="scientific">Faunimonas pinastri</name>
    <dbReference type="NCBI Taxonomy" id="1855383"/>
    <lineage>
        <taxon>Bacteria</taxon>
        <taxon>Pseudomonadati</taxon>
        <taxon>Pseudomonadota</taxon>
        <taxon>Alphaproteobacteria</taxon>
        <taxon>Hyphomicrobiales</taxon>
        <taxon>Afifellaceae</taxon>
        <taxon>Faunimonas</taxon>
    </lineage>
</organism>
<dbReference type="InterPro" id="IPR051265">
    <property type="entry name" value="HIBADH-related_NP60_sf"/>
</dbReference>
<dbReference type="InterPro" id="IPR008927">
    <property type="entry name" value="6-PGluconate_DH-like_C_sf"/>
</dbReference>
<dbReference type="RefSeq" id="WP_092496268.1">
    <property type="nucleotide sequence ID" value="NZ_FOFG01000005.1"/>
</dbReference>
<dbReference type="PANTHER" id="PTHR43580">
    <property type="entry name" value="OXIDOREDUCTASE GLYR1-RELATED"/>
    <property type="match status" value="1"/>
</dbReference>
<dbReference type="Pfam" id="PF03446">
    <property type="entry name" value="NAD_binding_2"/>
    <property type="match status" value="1"/>
</dbReference>
<protein>
    <submittedName>
        <fullName evidence="3">3-hydroxyisobutyrate dehydrogenase</fullName>
    </submittedName>
</protein>
<dbReference type="PANTHER" id="PTHR43580:SF2">
    <property type="entry name" value="CYTOKINE-LIKE NUCLEAR FACTOR N-PAC"/>
    <property type="match status" value="1"/>
</dbReference>
<dbReference type="Pfam" id="PF09130">
    <property type="entry name" value="DUF1932"/>
    <property type="match status" value="1"/>
</dbReference>
<dbReference type="InterPro" id="IPR006115">
    <property type="entry name" value="6PGDH_NADP-bd"/>
</dbReference>
<dbReference type="InterPro" id="IPR015814">
    <property type="entry name" value="Pgluconate_DH_NAD-bd_C"/>
</dbReference>
<dbReference type="SUPFAM" id="SSF48179">
    <property type="entry name" value="6-phosphogluconate dehydrogenase C-terminal domain-like"/>
    <property type="match status" value="1"/>
</dbReference>